<evidence type="ECO:0000256" key="6">
    <source>
        <dbReference type="ARBA" id="ARBA00022801"/>
    </source>
</evidence>
<protein>
    <submittedName>
        <fullName evidence="9">Putative nuclease HARBI1</fullName>
    </submittedName>
</protein>
<dbReference type="OMA" id="ICFTILE"/>
<gene>
    <name evidence="9" type="ORF">L798_12401</name>
</gene>
<organism evidence="9 10">
    <name type="scientific">Zootermopsis nevadensis</name>
    <name type="common">Dampwood termite</name>
    <dbReference type="NCBI Taxonomy" id="136037"/>
    <lineage>
        <taxon>Eukaryota</taxon>
        <taxon>Metazoa</taxon>
        <taxon>Ecdysozoa</taxon>
        <taxon>Arthropoda</taxon>
        <taxon>Hexapoda</taxon>
        <taxon>Insecta</taxon>
        <taxon>Pterygota</taxon>
        <taxon>Neoptera</taxon>
        <taxon>Polyneoptera</taxon>
        <taxon>Dictyoptera</taxon>
        <taxon>Blattodea</taxon>
        <taxon>Blattoidea</taxon>
        <taxon>Termitoidae</taxon>
        <taxon>Termopsidae</taxon>
        <taxon>Zootermopsis</taxon>
    </lineage>
</organism>
<keyword evidence="4" id="KW-0540">Nuclease</keyword>
<reference evidence="9 10" key="1">
    <citation type="journal article" date="2014" name="Nat. Commun.">
        <title>Molecular traces of alternative social organization in a termite genome.</title>
        <authorList>
            <person name="Terrapon N."/>
            <person name="Li C."/>
            <person name="Robertson H.M."/>
            <person name="Ji L."/>
            <person name="Meng X."/>
            <person name="Booth W."/>
            <person name="Chen Z."/>
            <person name="Childers C.P."/>
            <person name="Glastad K.M."/>
            <person name="Gokhale K."/>
            <person name="Gowin J."/>
            <person name="Gronenberg W."/>
            <person name="Hermansen R.A."/>
            <person name="Hu H."/>
            <person name="Hunt B.G."/>
            <person name="Huylmans A.K."/>
            <person name="Khalil S.M."/>
            <person name="Mitchell R.D."/>
            <person name="Munoz-Torres M.C."/>
            <person name="Mustard J.A."/>
            <person name="Pan H."/>
            <person name="Reese J.T."/>
            <person name="Scharf M.E."/>
            <person name="Sun F."/>
            <person name="Vogel H."/>
            <person name="Xiao J."/>
            <person name="Yang W."/>
            <person name="Yang Z."/>
            <person name="Yang Z."/>
            <person name="Zhou J."/>
            <person name="Zhu J."/>
            <person name="Brent C.S."/>
            <person name="Elsik C.G."/>
            <person name="Goodisman M.A."/>
            <person name="Liberles D.A."/>
            <person name="Roe R.M."/>
            <person name="Vargo E.L."/>
            <person name="Vilcinskas A."/>
            <person name="Wang J."/>
            <person name="Bornberg-Bauer E."/>
            <person name="Korb J."/>
            <person name="Zhang G."/>
            <person name="Liebig J."/>
        </authorList>
    </citation>
    <scope>NUCLEOTIDE SEQUENCE [LARGE SCALE GENOMIC DNA]</scope>
    <source>
        <tissue evidence="9">Whole organism</tissue>
    </source>
</reference>
<comment type="cofactor">
    <cofactor evidence="1">
        <name>a divalent metal cation</name>
        <dbReference type="ChEBI" id="CHEBI:60240"/>
    </cofactor>
</comment>
<dbReference type="GO" id="GO:0046872">
    <property type="term" value="F:metal ion binding"/>
    <property type="evidence" value="ECO:0007669"/>
    <property type="project" value="UniProtKB-KW"/>
</dbReference>
<dbReference type="Pfam" id="PF13359">
    <property type="entry name" value="DDE_Tnp_4"/>
    <property type="match status" value="1"/>
</dbReference>
<comment type="subcellular location">
    <subcellularLocation>
        <location evidence="2">Nucleus</location>
    </subcellularLocation>
</comment>
<dbReference type="InParanoid" id="A0A067RIF9"/>
<comment type="similarity">
    <text evidence="3">Belongs to the HARBI1 family.</text>
</comment>
<evidence type="ECO:0000256" key="1">
    <source>
        <dbReference type="ARBA" id="ARBA00001968"/>
    </source>
</evidence>
<dbReference type="PANTHER" id="PTHR22930:SF269">
    <property type="entry name" value="NUCLEASE HARBI1-LIKE PROTEIN"/>
    <property type="match status" value="1"/>
</dbReference>
<evidence type="ECO:0000259" key="8">
    <source>
        <dbReference type="Pfam" id="PF13359"/>
    </source>
</evidence>
<evidence type="ECO:0000256" key="7">
    <source>
        <dbReference type="ARBA" id="ARBA00023242"/>
    </source>
</evidence>
<dbReference type="OrthoDB" id="6627079at2759"/>
<dbReference type="eggNOG" id="KOG4585">
    <property type="taxonomic scope" value="Eukaryota"/>
</dbReference>
<dbReference type="FunCoup" id="A0A067RIF9">
    <property type="interactions" value="1"/>
</dbReference>
<evidence type="ECO:0000256" key="2">
    <source>
        <dbReference type="ARBA" id="ARBA00004123"/>
    </source>
</evidence>
<keyword evidence="10" id="KW-1185">Reference proteome</keyword>
<proteinExistence type="inferred from homology"/>
<dbReference type="InterPro" id="IPR027806">
    <property type="entry name" value="HARBI1_dom"/>
</dbReference>
<evidence type="ECO:0000256" key="3">
    <source>
        <dbReference type="ARBA" id="ARBA00006958"/>
    </source>
</evidence>
<evidence type="ECO:0000256" key="4">
    <source>
        <dbReference type="ARBA" id="ARBA00022722"/>
    </source>
</evidence>
<evidence type="ECO:0000313" key="10">
    <source>
        <dbReference type="Proteomes" id="UP000027135"/>
    </source>
</evidence>
<dbReference type="InterPro" id="IPR045249">
    <property type="entry name" value="HARBI1-like"/>
</dbReference>
<name>A0A067RIF9_ZOONE</name>
<keyword evidence="5" id="KW-0479">Metal-binding</keyword>
<dbReference type="Proteomes" id="UP000027135">
    <property type="component" value="Unassembled WGS sequence"/>
</dbReference>
<keyword evidence="6" id="KW-0378">Hydrolase</keyword>
<keyword evidence="7" id="KW-0539">Nucleus</keyword>
<dbReference type="GO" id="GO:0016787">
    <property type="term" value="F:hydrolase activity"/>
    <property type="evidence" value="ECO:0007669"/>
    <property type="project" value="UniProtKB-KW"/>
</dbReference>
<accession>A0A067RIF9</accession>
<dbReference type="EMBL" id="KK852458">
    <property type="protein sequence ID" value="KDR23577.1"/>
    <property type="molecule type" value="Genomic_DNA"/>
</dbReference>
<evidence type="ECO:0000256" key="5">
    <source>
        <dbReference type="ARBA" id="ARBA00022723"/>
    </source>
</evidence>
<sequence>MEDSSGFKNFCRMSAADFEYLLTVIGPKISKRDTNCRSAVPVRDRLAITLRFLATGDSYTSLMYLFKVSKQLISAIVPEVCTALITELQEYIKIPHSPELWCKIAQSFNERWNFPHCLGAIDGKHVVLQAPIKGGTEYVNYEGQYSIVLLAVVDASYSFIYVDVGCQGRISDGNVLKNAKFFSELCAGNLHLPTDNALHGRIKPVPFVFIADDTFPQQNHIIKPYPRNKEVDSKKRIFNYQLSRAYRTVENAFGILSAVFQVLRKPLLLQPEKAKLVILSCVILHNFLQKRDTSRNIYNPPGTFDMENDGEVIGGGWRKEAGEFTSFLPLNKGAKKSAVNAQEIRDEFAEYFSTSGCVP</sequence>
<evidence type="ECO:0000313" key="9">
    <source>
        <dbReference type="EMBL" id="KDR23577.1"/>
    </source>
</evidence>
<dbReference type="GO" id="GO:0004518">
    <property type="term" value="F:nuclease activity"/>
    <property type="evidence" value="ECO:0007669"/>
    <property type="project" value="UniProtKB-KW"/>
</dbReference>
<dbReference type="AlphaFoldDB" id="A0A067RIF9"/>
<dbReference type="PANTHER" id="PTHR22930">
    <property type="match status" value="1"/>
</dbReference>
<feature type="domain" description="DDE Tnp4" evidence="8">
    <location>
        <begin position="121"/>
        <end position="286"/>
    </location>
</feature>
<dbReference type="GO" id="GO:0005634">
    <property type="term" value="C:nucleus"/>
    <property type="evidence" value="ECO:0007669"/>
    <property type="project" value="UniProtKB-SubCell"/>
</dbReference>